<dbReference type="GO" id="GO:0032580">
    <property type="term" value="C:Golgi cisterna membrane"/>
    <property type="evidence" value="ECO:0007669"/>
    <property type="project" value="UniProtKB-SubCell"/>
</dbReference>
<proteinExistence type="inferred from homology"/>
<evidence type="ECO:0000256" key="5">
    <source>
        <dbReference type="ARBA" id="ARBA00022679"/>
    </source>
</evidence>
<evidence type="ECO:0000259" key="14">
    <source>
        <dbReference type="Pfam" id="PF17039"/>
    </source>
</evidence>
<comment type="subcellular location">
    <subcellularLocation>
        <location evidence="1 12">Golgi apparatus</location>
        <location evidence="1 12">Golgi stack membrane</location>
        <topology evidence="1 12">Single-pass type II membrane protein</topology>
    </subcellularLocation>
</comment>
<keyword evidence="5 12" id="KW-0808">Transferase</keyword>
<keyword evidence="4 12" id="KW-0328">Glycosyltransferase</keyword>
<dbReference type="SUPFAM" id="SSF53756">
    <property type="entry name" value="UDP-Glycosyltransferase/glycogen phosphorylase"/>
    <property type="match status" value="1"/>
</dbReference>
<dbReference type="InParanoid" id="E9GEF6"/>
<gene>
    <name evidence="15" type="ORF">DAPPUDRAFT_4141</name>
</gene>
<evidence type="ECO:0000256" key="9">
    <source>
        <dbReference type="ARBA" id="ARBA00023034"/>
    </source>
</evidence>
<dbReference type="InterPro" id="IPR055270">
    <property type="entry name" value="Glyco_tran_10_C"/>
</dbReference>
<evidence type="ECO:0000256" key="12">
    <source>
        <dbReference type="RuleBase" id="RU003832"/>
    </source>
</evidence>
<keyword evidence="11" id="KW-0325">Glycoprotein</keyword>
<keyword evidence="16" id="KW-1185">Reference proteome</keyword>
<dbReference type="OrthoDB" id="6337874at2759"/>
<feature type="domain" description="Fucosyltransferase C-terminal" evidence="13">
    <location>
        <begin position="100"/>
        <end position="250"/>
    </location>
</feature>
<dbReference type="OMA" id="WINHYCK"/>
<dbReference type="STRING" id="6669.E9GEF6"/>
<evidence type="ECO:0000313" key="15">
    <source>
        <dbReference type="EMBL" id="EFX82321.1"/>
    </source>
</evidence>
<accession>E9GEF6</accession>
<keyword evidence="7" id="KW-0735">Signal-anchor</keyword>
<feature type="non-terminal residue" evidence="15">
    <location>
        <position position="1"/>
    </location>
</feature>
<feature type="domain" description="Fucosyltransferase N-terminal" evidence="14">
    <location>
        <begin position="1"/>
        <end position="78"/>
    </location>
</feature>
<organism evidence="15 16">
    <name type="scientific">Daphnia pulex</name>
    <name type="common">Water flea</name>
    <dbReference type="NCBI Taxonomy" id="6669"/>
    <lineage>
        <taxon>Eukaryota</taxon>
        <taxon>Metazoa</taxon>
        <taxon>Ecdysozoa</taxon>
        <taxon>Arthropoda</taxon>
        <taxon>Crustacea</taxon>
        <taxon>Branchiopoda</taxon>
        <taxon>Diplostraca</taxon>
        <taxon>Cladocera</taxon>
        <taxon>Anomopoda</taxon>
        <taxon>Daphniidae</taxon>
        <taxon>Daphnia</taxon>
    </lineage>
</organism>
<dbReference type="PANTHER" id="PTHR48438">
    <property type="entry name" value="ALPHA-(1,3)-FUCOSYLTRANSFERASE C-RELATED"/>
    <property type="match status" value="1"/>
</dbReference>
<dbReference type="GO" id="GO:0008417">
    <property type="term" value="F:fucosyltransferase activity"/>
    <property type="evidence" value="ECO:0007669"/>
    <property type="project" value="InterPro"/>
</dbReference>
<dbReference type="FunFam" id="3.40.50.11660:FF:000014">
    <property type="entry name" value="Uncharacterized protein"/>
    <property type="match status" value="1"/>
</dbReference>
<dbReference type="InterPro" id="IPR031481">
    <property type="entry name" value="Glyco_tran_10_N"/>
</dbReference>
<dbReference type="Pfam" id="PF17039">
    <property type="entry name" value="Glyco_tran_10_N"/>
    <property type="match status" value="1"/>
</dbReference>
<evidence type="ECO:0000256" key="3">
    <source>
        <dbReference type="ARBA" id="ARBA00008919"/>
    </source>
</evidence>
<evidence type="ECO:0000256" key="10">
    <source>
        <dbReference type="ARBA" id="ARBA00023136"/>
    </source>
</evidence>
<evidence type="ECO:0000256" key="11">
    <source>
        <dbReference type="ARBA" id="ARBA00023180"/>
    </source>
</evidence>
<dbReference type="HOGENOM" id="CLU_032075_5_0_1"/>
<keyword evidence="10" id="KW-0472">Membrane</keyword>
<comment type="pathway">
    <text evidence="2">Protein modification; protein glycosylation.</text>
</comment>
<evidence type="ECO:0000256" key="8">
    <source>
        <dbReference type="ARBA" id="ARBA00022989"/>
    </source>
</evidence>
<name>E9GEF6_DAPPU</name>
<dbReference type="InterPro" id="IPR038577">
    <property type="entry name" value="GT10-like_C_sf"/>
</dbReference>
<dbReference type="KEGG" id="dpx:DAPPUDRAFT_4141"/>
<keyword evidence="9 12" id="KW-0333">Golgi apparatus</keyword>
<dbReference type="eggNOG" id="KOG2619">
    <property type="taxonomic scope" value="Eukaryota"/>
</dbReference>
<dbReference type="InterPro" id="IPR001503">
    <property type="entry name" value="Glyco_trans_10"/>
</dbReference>
<evidence type="ECO:0000313" key="16">
    <source>
        <dbReference type="Proteomes" id="UP000000305"/>
    </source>
</evidence>
<dbReference type="EMBL" id="GL732540">
    <property type="protein sequence ID" value="EFX82321.1"/>
    <property type="molecule type" value="Genomic_DNA"/>
</dbReference>
<dbReference type="Gene3D" id="3.40.50.11660">
    <property type="entry name" value="Glycosyl transferase family 10, C-terminal domain"/>
    <property type="match status" value="1"/>
</dbReference>
<dbReference type="PANTHER" id="PTHR48438:SF1">
    <property type="entry name" value="ALPHA-(1,3)-FUCOSYLTRANSFERASE C-RELATED"/>
    <property type="match status" value="1"/>
</dbReference>
<evidence type="ECO:0000256" key="7">
    <source>
        <dbReference type="ARBA" id="ARBA00022968"/>
    </source>
</evidence>
<dbReference type="EC" id="2.4.1.-" evidence="12"/>
<dbReference type="AlphaFoldDB" id="E9GEF6"/>
<dbReference type="Pfam" id="PF00852">
    <property type="entry name" value="Glyco_transf_10"/>
    <property type="match status" value="1"/>
</dbReference>
<dbReference type="PhylomeDB" id="E9GEF6"/>
<evidence type="ECO:0000256" key="4">
    <source>
        <dbReference type="ARBA" id="ARBA00022676"/>
    </source>
</evidence>
<sequence>CLTTTDRGLLNDSGAVIFHGRDLHVEDLPPPGWRRPHQMFIFFLLESPVHTDLELLQRPVFRNYFNRTMTYRRDSDVVELHAYDSAVVPATDMNVTSISSSKNRTVAWFVSNCNSNSQRESVVRRLSQFIAVDIFGKCANAAGSQQQHHSCPANQSECDRMLSRHYRFYLSFENSLCPDYITEKLYRPLAHDTVPVVYGGADYSLYLPVGSYVNARDFKNPEALANHLKKLMANDTLYASYFQWRIKYVVD</sequence>
<comment type="similarity">
    <text evidence="3 12">Belongs to the glycosyltransferase 10 family.</text>
</comment>
<protein>
    <recommendedName>
        <fullName evidence="12">Fucosyltransferase</fullName>
        <ecNumber evidence="12">2.4.1.-</ecNumber>
    </recommendedName>
</protein>
<evidence type="ECO:0000256" key="2">
    <source>
        <dbReference type="ARBA" id="ARBA00004922"/>
    </source>
</evidence>
<keyword evidence="8" id="KW-1133">Transmembrane helix</keyword>
<evidence type="ECO:0000256" key="6">
    <source>
        <dbReference type="ARBA" id="ARBA00022692"/>
    </source>
</evidence>
<feature type="non-terminal residue" evidence="15">
    <location>
        <position position="251"/>
    </location>
</feature>
<reference evidence="15 16" key="1">
    <citation type="journal article" date="2011" name="Science">
        <title>The ecoresponsive genome of Daphnia pulex.</title>
        <authorList>
            <person name="Colbourne J.K."/>
            <person name="Pfrender M.E."/>
            <person name="Gilbert D."/>
            <person name="Thomas W.K."/>
            <person name="Tucker A."/>
            <person name="Oakley T.H."/>
            <person name="Tokishita S."/>
            <person name="Aerts A."/>
            <person name="Arnold G.J."/>
            <person name="Basu M.K."/>
            <person name="Bauer D.J."/>
            <person name="Caceres C.E."/>
            <person name="Carmel L."/>
            <person name="Casola C."/>
            <person name="Choi J.H."/>
            <person name="Detter J.C."/>
            <person name="Dong Q."/>
            <person name="Dusheyko S."/>
            <person name="Eads B.D."/>
            <person name="Frohlich T."/>
            <person name="Geiler-Samerotte K.A."/>
            <person name="Gerlach D."/>
            <person name="Hatcher P."/>
            <person name="Jogdeo S."/>
            <person name="Krijgsveld J."/>
            <person name="Kriventseva E.V."/>
            <person name="Kultz D."/>
            <person name="Laforsch C."/>
            <person name="Lindquist E."/>
            <person name="Lopez J."/>
            <person name="Manak J.R."/>
            <person name="Muller J."/>
            <person name="Pangilinan J."/>
            <person name="Patwardhan R.P."/>
            <person name="Pitluck S."/>
            <person name="Pritham E.J."/>
            <person name="Rechtsteiner A."/>
            <person name="Rho M."/>
            <person name="Rogozin I.B."/>
            <person name="Sakarya O."/>
            <person name="Salamov A."/>
            <person name="Schaack S."/>
            <person name="Shapiro H."/>
            <person name="Shiga Y."/>
            <person name="Skalitzky C."/>
            <person name="Smith Z."/>
            <person name="Souvorov A."/>
            <person name="Sung W."/>
            <person name="Tang Z."/>
            <person name="Tsuchiya D."/>
            <person name="Tu H."/>
            <person name="Vos H."/>
            <person name="Wang M."/>
            <person name="Wolf Y.I."/>
            <person name="Yamagata H."/>
            <person name="Yamada T."/>
            <person name="Ye Y."/>
            <person name="Shaw J.R."/>
            <person name="Andrews J."/>
            <person name="Crease T.J."/>
            <person name="Tang H."/>
            <person name="Lucas S.M."/>
            <person name="Robertson H.M."/>
            <person name="Bork P."/>
            <person name="Koonin E.V."/>
            <person name="Zdobnov E.M."/>
            <person name="Grigoriev I.V."/>
            <person name="Lynch M."/>
            <person name="Boore J.L."/>
        </authorList>
    </citation>
    <scope>NUCLEOTIDE SEQUENCE [LARGE SCALE GENOMIC DNA]</scope>
</reference>
<evidence type="ECO:0000256" key="1">
    <source>
        <dbReference type="ARBA" id="ARBA00004447"/>
    </source>
</evidence>
<evidence type="ECO:0000259" key="13">
    <source>
        <dbReference type="Pfam" id="PF00852"/>
    </source>
</evidence>
<dbReference type="Proteomes" id="UP000000305">
    <property type="component" value="Unassembled WGS sequence"/>
</dbReference>
<dbReference type="UniPathway" id="UPA00378"/>
<keyword evidence="6 12" id="KW-0812">Transmembrane</keyword>